<evidence type="ECO:0000256" key="2">
    <source>
        <dbReference type="ARBA" id="ARBA00012438"/>
    </source>
</evidence>
<dbReference type="InterPro" id="IPR050736">
    <property type="entry name" value="Sensor_HK_Regulatory"/>
</dbReference>
<dbReference type="CDD" id="cd00082">
    <property type="entry name" value="HisKA"/>
    <property type="match status" value="1"/>
</dbReference>
<feature type="repeat" description="TPR" evidence="7">
    <location>
        <begin position="158"/>
        <end position="191"/>
    </location>
</feature>
<dbReference type="SUPFAM" id="SSF47384">
    <property type="entry name" value="Homodimeric domain of signal transducing histidine kinase"/>
    <property type="match status" value="1"/>
</dbReference>
<keyword evidence="3" id="KW-0597">Phosphoprotein</keyword>
<dbReference type="InterPro" id="IPR003594">
    <property type="entry name" value="HATPase_dom"/>
</dbReference>
<accession>A0A2N3HW22</accession>
<dbReference type="SUPFAM" id="SSF55874">
    <property type="entry name" value="ATPase domain of HSP90 chaperone/DNA topoisomerase II/histidine kinase"/>
    <property type="match status" value="1"/>
</dbReference>
<evidence type="ECO:0000313" key="11">
    <source>
        <dbReference type="Proteomes" id="UP000233535"/>
    </source>
</evidence>
<dbReference type="Pfam" id="PF13181">
    <property type="entry name" value="TPR_8"/>
    <property type="match status" value="1"/>
</dbReference>
<keyword evidence="5" id="KW-0418">Kinase</keyword>
<dbReference type="Gene3D" id="1.10.287.130">
    <property type="match status" value="1"/>
</dbReference>
<dbReference type="PANTHER" id="PTHR43711">
    <property type="entry name" value="TWO-COMPONENT HISTIDINE KINASE"/>
    <property type="match status" value="1"/>
</dbReference>
<evidence type="ECO:0000256" key="3">
    <source>
        <dbReference type="ARBA" id="ARBA00022553"/>
    </source>
</evidence>
<evidence type="ECO:0000256" key="8">
    <source>
        <dbReference type="SAM" id="Phobius"/>
    </source>
</evidence>
<dbReference type="InterPro" id="IPR005467">
    <property type="entry name" value="His_kinase_dom"/>
</dbReference>
<evidence type="ECO:0000256" key="6">
    <source>
        <dbReference type="ARBA" id="ARBA00023012"/>
    </source>
</evidence>
<dbReference type="Gene3D" id="1.25.40.10">
    <property type="entry name" value="Tetratricopeptide repeat domain"/>
    <property type="match status" value="2"/>
</dbReference>
<keyword evidence="6" id="KW-0902">Two-component regulatory system</keyword>
<evidence type="ECO:0000256" key="7">
    <source>
        <dbReference type="PROSITE-ProRule" id="PRU00339"/>
    </source>
</evidence>
<dbReference type="SMART" id="SM00028">
    <property type="entry name" value="TPR"/>
    <property type="match status" value="6"/>
</dbReference>
<dbReference type="Pfam" id="PF02518">
    <property type="entry name" value="HATPase_c"/>
    <property type="match status" value="1"/>
</dbReference>
<dbReference type="InterPro" id="IPR011990">
    <property type="entry name" value="TPR-like_helical_dom_sf"/>
</dbReference>
<evidence type="ECO:0000256" key="5">
    <source>
        <dbReference type="ARBA" id="ARBA00022777"/>
    </source>
</evidence>
<dbReference type="PROSITE" id="PS50109">
    <property type="entry name" value="HIS_KIN"/>
    <property type="match status" value="1"/>
</dbReference>
<feature type="transmembrane region" description="Helical" evidence="8">
    <location>
        <begin position="396"/>
        <end position="416"/>
    </location>
</feature>
<feature type="repeat" description="TPR" evidence="7">
    <location>
        <begin position="198"/>
        <end position="231"/>
    </location>
</feature>
<dbReference type="Proteomes" id="UP000233535">
    <property type="component" value="Unassembled WGS sequence"/>
</dbReference>
<comment type="catalytic activity">
    <reaction evidence="1">
        <text>ATP + protein L-histidine = ADP + protein N-phospho-L-histidine.</text>
        <dbReference type="EC" id="2.7.13.3"/>
    </reaction>
</comment>
<dbReference type="GO" id="GO:0000155">
    <property type="term" value="F:phosphorelay sensor kinase activity"/>
    <property type="evidence" value="ECO:0007669"/>
    <property type="project" value="InterPro"/>
</dbReference>
<dbReference type="Gene3D" id="3.30.565.10">
    <property type="entry name" value="Histidine kinase-like ATPase, C-terminal domain"/>
    <property type="match status" value="1"/>
</dbReference>
<dbReference type="Pfam" id="PF13424">
    <property type="entry name" value="TPR_12"/>
    <property type="match status" value="1"/>
</dbReference>
<dbReference type="EC" id="2.7.13.3" evidence="2"/>
<dbReference type="InterPro" id="IPR036097">
    <property type="entry name" value="HisK_dim/P_sf"/>
</dbReference>
<dbReference type="RefSeq" id="WP_101261916.1">
    <property type="nucleotide sequence ID" value="NZ_MVDD01000009.1"/>
</dbReference>
<dbReference type="InterPro" id="IPR004358">
    <property type="entry name" value="Sig_transdc_His_kin-like_C"/>
</dbReference>
<dbReference type="PANTHER" id="PTHR43711:SF31">
    <property type="entry name" value="HISTIDINE KINASE"/>
    <property type="match status" value="1"/>
</dbReference>
<keyword evidence="8" id="KW-1133">Transmembrane helix</keyword>
<gene>
    <name evidence="10" type="ORF">BZG02_13190</name>
</gene>
<dbReference type="SUPFAM" id="SSF48452">
    <property type="entry name" value="TPR-like"/>
    <property type="match status" value="2"/>
</dbReference>
<dbReference type="InterPro" id="IPR003661">
    <property type="entry name" value="HisK_dim/P_dom"/>
</dbReference>
<dbReference type="InterPro" id="IPR019734">
    <property type="entry name" value="TPR_rpt"/>
</dbReference>
<dbReference type="OrthoDB" id="1116352at2"/>
<name>A0A2N3HW22_9BACT</name>
<dbReference type="AlphaFoldDB" id="A0A2N3HW22"/>
<comment type="caution">
    <text evidence="10">The sequence shown here is derived from an EMBL/GenBank/DDBJ whole genome shotgun (WGS) entry which is preliminary data.</text>
</comment>
<dbReference type="SMART" id="SM00387">
    <property type="entry name" value="HATPase_c"/>
    <property type="match status" value="1"/>
</dbReference>
<keyword evidence="8" id="KW-0812">Transmembrane</keyword>
<sequence length="692" mass="78679">MIRLLIVLLFIPQFIFAEIPNTKRDSLKLLIKSSSEAIKCDVFYQLGEDYITDYPDSAFYCAEQILVTSNFFPDSVYVVKANYLKGKASYRSSDFHNAIRYLEKAISYCSINQDKDRADCYHVLGNSFIEFENYKFALSSYFTSLSIRNKLGNNLLIAASLNNIGNVYFQMEEYFKALEYYNQSLALKEIEGNLQGVAIMLSNIGNVYHKLNDSSQALASYFKALEIIEPEEDIVWKPILLENIGQLYLDRGDINKCLVYYHRALLESEMKGDKISIASVKSSLAIAHLKNNDYDVSLGLFEEALQNAKVIGVVRIESDCCYYMSELYEKKNNLEKSLYYFKQYDKIRSKIYNENNSKEIAEIQAKFQLDKIDSENEVLKQRNTIQKLEIDKQKTANILFVCLGVLILSLVIYSMYINRIRKKHNLVLTEKSKIISDKNTNLTSLNATKDKFLSIVAHDLKNPFNAVLGFTDLLIDRYDELEDSMRKEYIEIVHRSARHGSLLLDTLLTWSRSQMGVMEYNPIVFSANQIIKEEMEGLEEKALAKSISIDFIENDNVLVCADSDMIRTVVRNLGNNSIKFTEESGRVIFSIKVEAGKAIISVEDNGVGIRPEDKAKLFNLDSNYSRPGTSNEKGTGLGLILCKDFVEKNGGTIAVESQEGIGSKFCFSLALHSLATEKKSSTLERVEEDCIA</sequence>
<evidence type="ECO:0000313" key="10">
    <source>
        <dbReference type="EMBL" id="PKQ62266.1"/>
    </source>
</evidence>
<keyword evidence="7" id="KW-0802">TPR repeat</keyword>
<reference evidence="10 11" key="1">
    <citation type="journal article" date="2017" name="Front. Microbiol.">
        <title>Labilibaculum manganireducens gen. nov., sp. nov. and Labilibaculum filiforme sp. nov., Novel Bacteroidetes Isolated from Subsurface Sediments of the Baltic Sea.</title>
        <authorList>
            <person name="Vandieken V."/>
            <person name="Marshall I.P."/>
            <person name="Niemann H."/>
            <person name="Engelen B."/>
            <person name="Cypionka H."/>
        </authorList>
    </citation>
    <scope>NUCLEOTIDE SEQUENCE [LARGE SCALE GENOMIC DNA]</scope>
    <source>
        <strain evidence="10 11">59.16B</strain>
    </source>
</reference>
<keyword evidence="8" id="KW-0472">Membrane</keyword>
<evidence type="ECO:0000256" key="1">
    <source>
        <dbReference type="ARBA" id="ARBA00000085"/>
    </source>
</evidence>
<dbReference type="EMBL" id="MVDD01000009">
    <property type="protein sequence ID" value="PKQ62266.1"/>
    <property type="molecule type" value="Genomic_DNA"/>
</dbReference>
<organism evidence="10 11">
    <name type="scientific">Labilibaculum filiforme</name>
    <dbReference type="NCBI Taxonomy" id="1940526"/>
    <lineage>
        <taxon>Bacteria</taxon>
        <taxon>Pseudomonadati</taxon>
        <taxon>Bacteroidota</taxon>
        <taxon>Bacteroidia</taxon>
        <taxon>Marinilabiliales</taxon>
        <taxon>Marinifilaceae</taxon>
        <taxon>Labilibaculum</taxon>
    </lineage>
</organism>
<dbReference type="Pfam" id="PF00512">
    <property type="entry name" value="HisKA"/>
    <property type="match status" value="1"/>
</dbReference>
<proteinExistence type="predicted"/>
<feature type="domain" description="Histidine kinase" evidence="9">
    <location>
        <begin position="455"/>
        <end position="673"/>
    </location>
</feature>
<evidence type="ECO:0000259" key="9">
    <source>
        <dbReference type="PROSITE" id="PS50109"/>
    </source>
</evidence>
<dbReference type="SMART" id="SM00388">
    <property type="entry name" value="HisKA"/>
    <property type="match status" value="1"/>
</dbReference>
<protein>
    <recommendedName>
        <fullName evidence="2">histidine kinase</fullName>
        <ecNumber evidence="2">2.7.13.3</ecNumber>
    </recommendedName>
</protein>
<dbReference type="InterPro" id="IPR036890">
    <property type="entry name" value="HATPase_C_sf"/>
</dbReference>
<dbReference type="PRINTS" id="PR00344">
    <property type="entry name" value="BCTRLSENSOR"/>
</dbReference>
<keyword evidence="11" id="KW-1185">Reference proteome</keyword>
<keyword evidence="4" id="KW-0808">Transferase</keyword>
<evidence type="ECO:0000256" key="4">
    <source>
        <dbReference type="ARBA" id="ARBA00022679"/>
    </source>
</evidence>
<dbReference type="PROSITE" id="PS50005">
    <property type="entry name" value="TPR"/>
    <property type="match status" value="2"/>
</dbReference>